<dbReference type="CDD" id="cd02440">
    <property type="entry name" value="AdoMet_MTases"/>
    <property type="match status" value="1"/>
</dbReference>
<organism evidence="1 2">
    <name type="scientific">Paraburkholderia hiiakae</name>
    <dbReference type="NCBI Taxonomy" id="1081782"/>
    <lineage>
        <taxon>Bacteria</taxon>
        <taxon>Pseudomonadati</taxon>
        <taxon>Pseudomonadota</taxon>
        <taxon>Betaproteobacteria</taxon>
        <taxon>Burkholderiales</taxon>
        <taxon>Burkholderiaceae</taxon>
        <taxon>Paraburkholderia</taxon>
    </lineage>
</organism>
<protein>
    <recommendedName>
        <fullName evidence="3">Methyltransferase family protein</fullName>
    </recommendedName>
</protein>
<name>A0ABM8NYJ9_9BURK</name>
<sequence>MQPVQDIQQTPINDIHNADVLHLMRKDAACVVEVGSSSGALARAYRELNSDCRYVGIEIVEEYAQASRRYCTDVICGNVEKLDDEAFSDLSSAQSWVFADALEHLYDPWKLLKKIRQEASGPVEVIACVPNAQNWSLQTCLNTGRFIYQDSGLLDRTHIRWFTRLTLIDLFHSSGFQIVDMRARIFHQPDPQVLAAIGQMAQASGVDPEQAKQDAIAFQYVVKAVAEPVVDQTPLAPRAKVKRRKAA</sequence>
<dbReference type="EMBL" id="CAJHCQ010000013">
    <property type="protein sequence ID" value="CAD6549427.1"/>
    <property type="molecule type" value="Genomic_DNA"/>
</dbReference>
<proteinExistence type="predicted"/>
<dbReference type="SUPFAM" id="SSF53335">
    <property type="entry name" value="S-adenosyl-L-methionine-dependent methyltransferases"/>
    <property type="match status" value="1"/>
</dbReference>
<gene>
    <name evidence="1" type="ORF">LMG27952_04883</name>
</gene>
<evidence type="ECO:0000313" key="1">
    <source>
        <dbReference type="EMBL" id="CAD6549427.1"/>
    </source>
</evidence>
<dbReference type="Proteomes" id="UP000656319">
    <property type="component" value="Unassembled WGS sequence"/>
</dbReference>
<dbReference type="InterPro" id="IPR029063">
    <property type="entry name" value="SAM-dependent_MTases_sf"/>
</dbReference>
<dbReference type="RefSeq" id="WP_236597008.1">
    <property type="nucleotide sequence ID" value="NZ_CAJHCQ010000013.1"/>
</dbReference>
<evidence type="ECO:0008006" key="3">
    <source>
        <dbReference type="Google" id="ProtNLM"/>
    </source>
</evidence>
<dbReference type="Pfam" id="PF13489">
    <property type="entry name" value="Methyltransf_23"/>
    <property type="match status" value="1"/>
</dbReference>
<keyword evidence="2" id="KW-1185">Reference proteome</keyword>
<dbReference type="Gene3D" id="3.40.50.150">
    <property type="entry name" value="Vaccinia Virus protein VP39"/>
    <property type="match status" value="1"/>
</dbReference>
<evidence type="ECO:0000313" key="2">
    <source>
        <dbReference type="Proteomes" id="UP000656319"/>
    </source>
</evidence>
<reference evidence="1 2" key="1">
    <citation type="submission" date="2020-10" db="EMBL/GenBank/DDBJ databases">
        <authorList>
            <person name="Peeters C."/>
        </authorList>
    </citation>
    <scope>NUCLEOTIDE SEQUENCE [LARGE SCALE GENOMIC DNA]</scope>
    <source>
        <strain evidence="1 2">LMG 27952</strain>
    </source>
</reference>
<accession>A0ABM8NYJ9</accession>
<comment type="caution">
    <text evidence="1">The sequence shown here is derived from an EMBL/GenBank/DDBJ whole genome shotgun (WGS) entry which is preliminary data.</text>
</comment>